<gene>
    <name evidence="2" type="ordered locus">Os05g0437800</name>
</gene>
<sequence>PGRGKRDGRERESTGKTRVSGCLAEAERPQSLVLSDPPEPPPATGSSPIRSTGVPASGPASAGGLLVSASPTVSSLHFRSLRFRRGLMPLISLVLLGFCRWPDDDCDLDPRESIDWLVG</sequence>
<name>A0A0N7KKU8_ORYSJ</name>
<reference evidence="3" key="2">
    <citation type="journal article" date="2008" name="Nucleic Acids Res.">
        <title>The rice annotation project database (RAP-DB): 2008 update.</title>
        <authorList>
            <consortium name="The rice annotation project (RAP)"/>
        </authorList>
    </citation>
    <scope>GENOME REANNOTATION</scope>
    <source>
        <strain evidence="3">cv. Nipponbare</strain>
    </source>
</reference>
<evidence type="ECO:0000313" key="3">
    <source>
        <dbReference type="Proteomes" id="UP000000763"/>
    </source>
</evidence>
<reference evidence="2 3" key="1">
    <citation type="journal article" date="2005" name="Nature">
        <title>The map-based sequence of the rice genome.</title>
        <authorList>
            <consortium name="International rice genome sequencing project (IRGSP)"/>
            <person name="Matsumoto T."/>
            <person name="Wu J."/>
            <person name="Kanamori H."/>
            <person name="Katayose Y."/>
            <person name="Fujisawa M."/>
            <person name="Namiki N."/>
            <person name="Mizuno H."/>
            <person name="Yamamoto K."/>
            <person name="Antonio B.A."/>
            <person name="Baba T."/>
            <person name="Sakata K."/>
            <person name="Nagamura Y."/>
            <person name="Aoki H."/>
            <person name="Arikawa K."/>
            <person name="Arita K."/>
            <person name="Bito T."/>
            <person name="Chiden Y."/>
            <person name="Fujitsuka N."/>
            <person name="Fukunaka R."/>
            <person name="Hamada M."/>
            <person name="Harada C."/>
            <person name="Hayashi A."/>
            <person name="Hijishita S."/>
            <person name="Honda M."/>
            <person name="Hosokawa S."/>
            <person name="Ichikawa Y."/>
            <person name="Idonuma A."/>
            <person name="Iijima M."/>
            <person name="Ikeda M."/>
            <person name="Ikeno M."/>
            <person name="Ito K."/>
            <person name="Ito S."/>
            <person name="Ito T."/>
            <person name="Ito Y."/>
            <person name="Ito Y."/>
            <person name="Iwabuchi A."/>
            <person name="Kamiya K."/>
            <person name="Karasawa W."/>
            <person name="Kurita K."/>
            <person name="Katagiri S."/>
            <person name="Kikuta A."/>
            <person name="Kobayashi H."/>
            <person name="Kobayashi N."/>
            <person name="Machita K."/>
            <person name="Maehara T."/>
            <person name="Masukawa M."/>
            <person name="Mizubayashi T."/>
            <person name="Mukai Y."/>
            <person name="Nagasaki H."/>
            <person name="Nagata Y."/>
            <person name="Naito S."/>
            <person name="Nakashima M."/>
            <person name="Nakama Y."/>
            <person name="Nakamichi Y."/>
            <person name="Nakamura M."/>
            <person name="Meguro A."/>
            <person name="Negishi M."/>
            <person name="Ohta I."/>
            <person name="Ohta T."/>
            <person name="Okamoto M."/>
            <person name="Ono N."/>
            <person name="Saji S."/>
            <person name="Sakaguchi M."/>
            <person name="Sakai K."/>
            <person name="Shibata M."/>
            <person name="Shimokawa T."/>
            <person name="Song J."/>
            <person name="Takazaki Y."/>
            <person name="Terasawa K."/>
            <person name="Tsugane M."/>
            <person name="Tsuji K."/>
            <person name="Ueda S."/>
            <person name="Waki K."/>
            <person name="Yamagata H."/>
            <person name="Yamamoto M."/>
            <person name="Yamamoto S."/>
            <person name="Yamane H."/>
            <person name="Yoshiki S."/>
            <person name="Yoshihara R."/>
            <person name="Yukawa K."/>
            <person name="Zhong H."/>
            <person name="Yano M."/>
            <person name="Yuan Q."/>
            <person name="Ouyang S."/>
            <person name="Liu J."/>
            <person name="Jones K.M."/>
            <person name="Gansberger K."/>
            <person name="Moffat K."/>
            <person name="Hill J."/>
            <person name="Bera J."/>
            <person name="Fadrosh D."/>
            <person name="Jin S."/>
            <person name="Johri S."/>
            <person name="Kim M."/>
            <person name="Overton L."/>
            <person name="Reardon M."/>
            <person name="Tsitrin T."/>
            <person name="Vuong H."/>
            <person name="Weaver B."/>
            <person name="Ciecko A."/>
            <person name="Tallon L."/>
            <person name="Jackson J."/>
            <person name="Pai G."/>
            <person name="Aken S.V."/>
            <person name="Utterback T."/>
            <person name="Reidmuller S."/>
            <person name="Feldblyum T."/>
            <person name="Hsiao J."/>
            <person name="Zismann V."/>
            <person name="Iobst S."/>
            <person name="de Vazeille A.R."/>
            <person name="Buell C.R."/>
            <person name="Ying K."/>
            <person name="Li Y."/>
            <person name="Lu T."/>
            <person name="Huang Y."/>
            <person name="Zhao Q."/>
            <person name="Feng Q."/>
            <person name="Zhang L."/>
            <person name="Zhu J."/>
            <person name="Weng Q."/>
            <person name="Mu J."/>
            <person name="Lu Y."/>
            <person name="Fan D."/>
            <person name="Liu Y."/>
            <person name="Guan J."/>
            <person name="Zhang Y."/>
            <person name="Yu S."/>
            <person name="Liu X."/>
            <person name="Zhang Y."/>
            <person name="Hong G."/>
            <person name="Han B."/>
            <person name="Choisne N."/>
            <person name="Demange N."/>
            <person name="Orjeda G."/>
            <person name="Samain S."/>
            <person name="Cattolico L."/>
            <person name="Pelletier E."/>
            <person name="Couloux A."/>
            <person name="Segurens B."/>
            <person name="Wincker P."/>
            <person name="D'Hont A."/>
            <person name="Scarpelli C."/>
            <person name="Weissenbach J."/>
            <person name="Salanoubat M."/>
            <person name="Quetier F."/>
            <person name="Yu Y."/>
            <person name="Kim H.R."/>
            <person name="Rambo T."/>
            <person name="Currie J."/>
            <person name="Collura K."/>
            <person name="Luo M."/>
            <person name="Yang T."/>
            <person name="Ammiraju J.S.S."/>
            <person name="Engler F."/>
            <person name="Soderlund C."/>
            <person name="Wing R.A."/>
            <person name="Palmer L.E."/>
            <person name="de la Bastide M."/>
            <person name="Spiegel L."/>
            <person name="Nascimento L."/>
            <person name="Zutavern T."/>
            <person name="O'Shaughnessy A."/>
            <person name="Dike S."/>
            <person name="Dedhia N."/>
            <person name="Preston R."/>
            <person name="Balija V."/>
            <person name="McCombie W.R."/>
            <person name="Chow T."/>
            <person name="Chen H."/>
            <person name="Chung M."/>
            <person name="Chen C."/>
            <person name="Shaw J."/>
            <person name="Wu H."/>
            <person name="Hsiao K."/>
            <person name="Chao Y."/>
            <person name="Chu M."/>
            <person name="Cheng C."/>
            <person name="Hour A."/>
            <person name="Lee P."/>
            <person name="Lin S."/>
            <person name="Lin Y."/>
            <person name="Liou J."/>
            <person name="Liu S."/>
            <person name="Hsing Y."/>
            <person name="Raghuvanshi S."/>
            <person name="Mohanty A."/>
            <person name="Bharti A.K."/>
            <person name="Gaur A."/>
            <person name="Gupta V."/>
            <person name="Kumar D."/>
            <person name="Ravi V."/>
            <person name="Vij S."/>
            <person name="Kapur A."/>
            <person name="Khurana P."/>
            <person name="Khurana P."/>
            <person name="Khurana J.P."/>
            <person name="Tyagi A.K."/>
            <person name="Gaikwad K."/>
            <person name="Singh A."/>
            <person name="Dalal V."/>
            <person name="Srivastava S."/>
            <person name="Dixit A."/>
            <person name="Pal A.K."/>
            <person name="Ghazi I.A."/>
            <person name="Yadav M."/>
            <person name="Pandit A."/>
            <person name="Bhargava A."/>
            <person name="Sureshbabu K."/>
            <person name="Batra K."/>
            <person name="Sharma T.R."/>
            <person name="Mohapatra T."/>
            <person name="Singh N.K."/>
            <person name="Messing J."/>
            <person name="Nelson A.B."/>
            <person name="Fuks G."/>
            <person name="Kavchok S."/>
            <person name="Keizer G."/>
            <person name="Linton E."/>
            <person name="Llaca V."/>
            <person name="Song R."/>
            <person name="Tanyolac B."/>
            <person name="Young S."/>
            <person name="Ho-Il K."/>
            <person name="Hahn J.H."/>
            <person name="Sangsakoo G."/>
            <person name="Vanavichit A."/>
            <person name="de Mattos Luiz.A.T."/>
            <person name="Zimmer P.D."/>
            <person name="Malone G."/>
            <person name="Dellagostin O."/>
            <person name="de Oliveira A.C."/>
            <person name="Bevan M."/>
            <person name="Bancroft I."/>
            <person name="Minx P."/>
            <person name="Cordum H."/>
            <person name="Wilson R."/>
            <person name="Cheng Z."/>
            <person name="Jin W."/>
            <person name="Jiang J."/>
            <person name="Leong S.A."/>
            <person name="Iwama H."/>
            <person name="Gojobori T."/>
            <person name="Itoh T."/>
            <person name="Niimura Y."/>
            <person name="Fujii Y."/>
            <person name="Habara T."/>
            <person name="Sakai H."/>
            <person name="Sato Y."/>
            <person name="Wilson G."/>
            <person name="Kumar K."/>
            <person name="McCouch S."/>
            <person name="Juretic N."/>
            <person name="Hoen D."/>
            <person name="Wright S."/>
            <person name="Bruskiewich R."/>
            <person name="Bureau T."/>
            <person name="Miyao A."/>
            <person name="Hirochika H."/>
            <person name="Nishikawa T."/>
            <person name="Kadowaki K."/>
            <person name="Sugiura M."/>
            <person name="Burr B."/>
            <person name="Sasaki T."/>
        </authorList>
    </citation>
    <scope>NUCLEOTIDE SEQUENCE [LARGE SCALE GENOMIC DNA]</scope>
    <source>
        <strain evidence="3">cv. Nipponbare</strain>
    </source>
</reference>
<dbReference type="KEGG" id="dosa:Os05g0437800"/>
<feature type="region of interest" description="Disordered" evidence="1">
    <location>
        <begin position="1"/>
        <end position="66"/>
    </location>
</feature>
<evidence type="ECO:0000313" key="2">
    <source>
        <dbReference type="EMBL" id="BAF17569.1"/>
    </source>
</evidence>
<protein>
    <submittedName>
        <fullName evidence="2">Os05g0437800 protein</fullName>
    </submittedName>
</protein>
<dbReference type="Gramene" id="Os05t0437800-01">
    <property type="protein sequence ID" value="Os05t0437800-01"/>
    <property type="gene ID" value="Os05g0437800"/>
</dbReference>
<feature type="compositionally biased region" description="Basic and acidic residues" evidence="1">
    <location>
        <begin position="1"/>
        <end position="15"/>
    </location>
</feature>
<organism evidence="2 3">
    <name type="scientific">Oryza sativa subsp. japonica</name>
    <name type="common">Rice</name>
    <dbReference type="NCBI Taxonomy" id="39947"/>
    <lineage>
        <taxon>Eukaryota</taxon>
        <taxon>Viridiplantae</taxon>
        <taxon>Streptophyta</taxon>
        <taxon>Embryophyta</taxon>
        <taxon>Tracheophyta</taxon>
        <taxon>Spermatophyta</taxon>
        <taxon>Magnoliopsida</taxon>
        <taxon>Liliopsida</taxon>
        <taxon>Poales</taxon>
        <taxon>Poaceae</taxon>
        <taxon>BOP clade</taxon>
        <taxon>Oryzoideae</taxon>
        <taxon>Oryzeae</taxon>
        <taxon>Oryzinae</taxon>
        <taxon>Oryza</taxon>
        <taxon>Oryza sativa</taxon>
    </lineage>
</organism>
<accession>A0A0N7KKU8</accession>
<feature type="compositionally biased region" description="Low complexity" evidence="1">
    <location>
        <begin position="53"/>
        <end position="66"/>
    </location>
</feature>
<feature type="non-terminal residue" evidence="2">
    <location>
        <position position="1"/>
    </location>
</feature>
<dbReference type="AlphaFoldDB" id="A0A0N7KKU8"/>
<dbReference type="Proteomes" id="UP000000763">
    <property type="component" value="Chromosome 5"/>
</dbReference>
<evidence type="ECO:0000256" key="1">
    <source>
        <dbReference type="SAM" id="MobiDB-lite"/>
    </source>
</evidence>
<proteinExistence type="predicted"/>
<dbReference type="EMBL" id="AP008211">
    <property type="protein sequence ID" value="BAF17569.1"/>
    <property type="molecule type" value="Genomic_DNA"/>
</dbReference>